<dbReference type="PANTHER" id="PTHR43464:SF19">
    <property type="entry name" value="UBIQUINONE BIOSYNTHESIS O-METHYLTRANSFERASE, MITOCHONDRIAL"/>
    <property type="match status" value="1"/>
</dbReference>
<evidence type="ECO:0000313" key="6">
    <source>
        <dbReference type="Proteomes" id="UP000321058"/>
    </source>
</evidence>
<protein>
    <submittedName>
        <fullName evidence="5">Methyltransferase</fullName>
    </submittedName>
</protein>
<dbReference type="RefSeq" id="WP_170303727.1">
    <property type="nucleotide sequence ID" value="NZ_BKAJ01000188.1"/>
</dbReference>
<sequence length="249" mass="27803">MAADEVFEDSLFASLYDHFNGWDICDDFYFDLARTLKSGARVLDLGCGTGLLACRIAEHGFAVTGVDPAEGMLDVARARPGAERVSWIKSAGQTMRLSQCFDLIYMTGHAFQALLADEDAVAVLRTARDHLADDGLLAFETRNPARKAWLSWTPDRRRSAVTADHGEVEEFFEAKADPDSGIVNLAAHYRFVRTGKTMVGRSRIRFIDLDHLKRLLVAAELAPMTWYGDWDRSPLTETSREFIVLARPS</sequence>
<dbReference type="CDD" id="cd02440">
    <property type="entry name" value="AdoMet_MTases"/>
    <property type="match status" value="1"/>
</dbReference>
<name>A0A512NPK9_9HYPH</name>
<comment type="caution">
    <text evidence="5">The sequence shown here is derived from an EMBL/GenBank/DDBJ whole genome shotgun (WGS) entry which is preliminary data.</text>
</comment>
<dbReference type="InterPro" id="IPR029063">
    <property type="entry name" value="SAM-dependent_MTases_sf"/>
</dbReference>
<dbReference type="GO" id="GO:0008168">
    <property type="term" value="F:methyltransferase activity"/>
    <property type="evidence" value="ECO:0007669"/>
    <property type="project" value="UniProtKB-KW"/>
</dbReference>
<dbReference type="Pfam" id="PF13649">
    <property type="entry name" value="Methyltransf_25"/>
    <property type="match status" value="1"/>
</dbReference>
<keyword evidence="3" id="KW-0949">S-adenosyl-L-methionine</keyword>
<gene>
    <name evidence="5" type="ORF">RSO01_80540</name>
</gene>
<dbReference type="SUPFAM" id="SSF53335">
    <property type="entry name" value="S-adenosyl-L-methionine-dependent methyltransferases"/>
    <property type="match status" value="1"/>
</dbReference>
<evidence type="ECO:0000259" key="4">
    <source>
        <dbReference type="Pfam" id="PF13649"/>
    </source>
</evidence>
<proteinExistence type="predicted"/>
<dbReference type="EMBL" id="BKAJ01000188">
    <property type="protein sequence ID" value="GEP60888.1"/>
    <property type="molecule type" value="Genomic_DNA"/>
</dbReference>
<keyword evidence="1 5" id="KW-0489">Methyltransferase</keyword>
<evidence type="ECO:0000256" key="2">
    <source>
        <dbReference type="ARBA" id="ARBA00022679"/>
    </source>
</evidence>
<dbReference type="AlphaFoldDB" id="A0A512NPK9"/>
<evidence type="ECO:0000256" key="3">
    <source>
        <dbReference type="ARBA" id="ARBA00022691"/>
    </source>
</evidence>
<dbReference type="InterPro" id="IPR041698">
    <property type="entry name" value="Methyltransf_25"/>
</dbReference>
<feature type="domain" description="Methyltransferase" evidence="4">
    <location>
        <begin position="42"/>
        <end position="135"/>
    </location>
</feature>
<keyword evidence="6" id="KW-1185">Reference proteome</keyword>
<dbReference type="Proteomes" id="UP000321058">
    <property type="component" value="Unassembled WGS sequence"/>
</dbReference>
<dbReference type="Gene3D" id="3.40.50.150">
    <property type="entry name" value="Vaccinia Virus protein VP39"/>
    <property type="match status" value="1"/>
</dbReference>
<accession>A0A512NPK9</accession>
<dbReference type="GO" id="GO:0032259">
    <property type="term" value="P:methylation"/>
    <property type="evidence" value="ECO:0007669"/>
    <property type="project" value="UniProtKB-KW"/>
</dbReference>
<keyword evidence="2 5" id="KW-0808">Transferase</keyword>
<evidence type="ECO:0000256" key="1">
    <source>
        <dbReference type="ARBA" id="ARBA00022603"/>
    </source>
</evidence>
<evidence type="ECO:0000313" key="5">
    <source>
        <dbReference type="EMBL" id="GEP60888.1"/>
    </source>
</evidence>
<dbReference type="PANTHER" id="PTHR43464">
    <property type="entry name" value="METHYLTRANSFERASE"/>
    <property type="match status" value="1"/>
</dbReference>
<organism evidence="5 6">
    <name type="scientific">Reyranella soli</name>
    <dbReference type="NCBI Taxonomy" id="1230389"/>
    <lineage>
        <taxon>Bacteria</taxon>
        <taxon>Pseudomonadati</taxon>
        <taxon>Pseudomonadota</taxon>
        <taxon>Alphaproteobacteria</taxon>
        <taxon>Hyphomicrobiales</taxon>
        <taxon>Reyranellaceae</taxon>
        <taxon>Reyranella</taxon>
    </lineage>
</organism>
<reference evidence="5 6" key="1">
    <citation type="submission" date="2019-07" db="EMBL/GenBank/DDBJ databases">
        <title>Whole genome shotgun sequence of Reyranella soli NBRC 108950.</title>
        <authorList>
            <person name="Hosoyama A."/>
            <person name="Uohara A."/>
            <person name="Ohji S."/>
            <person name="Ichikawa N."/>
        </authorList>
    </citation>
    <scope>NUCLEOTIDE SEQUENCE [LARGE SCALE GENOMIC DNA]</scope>
    <source>
        <strain evidence="5 6">NBRC 108950</strain>
    </source>
</reference>